<keyword evidence="2" id="KW-0472">Membrane</keyword>
<dbReference type="InterPro" id="IPR036286">
    <property type="entry name" value="LexA/Signal_pep-like_sf"/>
</dbReference>
<dbReference type="GO" id="GO:0009003">
    <property type="term" value="F:signal peptidase activity"/>
    <property type="evidence" value="ECO:0007669"/>
    <property type="project" value="UniProtKB-EC"/>
</dbReference>
<name>A0ABS2GWA1_9BURK</name>
<proteinExistence type="inferred from homology"/>
<dbReference type="CDD" id="cd06462">
    <property type="entry name" value="Peptidase_S24_S26"/>
    <property type="match status" value="1"/>
</dbReference>
<dbReference type="InterPro" id="IPR019533">
    <property type="entry name" value="Peptidase_S26"/>
</dbReference>
<dbReference type="SUPFAM" id="SSF51306">
    <property type="entry name" value="LexA/Signal peptidase"/>
    <property type="match status" value="1"/>
</dbReference>
<reference evidence="4 5" key="1">
    <citation type="journal article" date="2021" name="Sci. Rep.">
        <title>The distribution of antibiotic resistance genes in chicken gut microbiota commensals.</title>
        <authorList>
            <person name="Juricova H."/>
            <person name="Matiasovicova J."/>
            <person name="Kubasova T."/>
            <person name="Cejkova D."/>
            <person name="Rychlik I."/>
        </authorList>
    </citation>
    <scope>NUCLEOTIDE SEQUENCE [LARGE SCALE GENOMIC DNA]</scope>
    <source>
        <strain evidence="4 5">An562</strain>
    </source>
</reference>
<evidence type="ECO:0000256" key="1">
    <source>
        <dbReference type="ARBA" id="ARBA00019232"/>
    </source>
</evidence>
<keyword evidence="5" id="KW-1185">Reference proteome</keyword>
<feature type="domain" description="Peptidase S26" evidence="3">
    <location>
        <begin position="15"/>
        <end position="165"/>
    </location>
</feature>
<feature type="transmembrane region" description="Helical" evidence="2">
    <location>
        <begin position="12"/>
        <end position="34"/>
    </location>
</feature>
<dbReference type="Gene3D" id="2.10.109.10">
    <property type="entry name" value="Umud Fragment, subunit A"/>
    <property type="match status" value="1"/>
</dbReference>
<keyword evidence="2" id="KW-0812">Transmembrane</keyword>
<evidence type="ECO:0000313" key="5">
    <source>
        <dbReference type="Proteomes" id="UP000777002"/>
    </source>
</evidence>
<comment type="similarity">
    <text evidence="2">Belongs to the peptidase S26 family.</text>
</comment>
<evidence type="ECO:0000256" key="2">
    <source>
        <dbReference type="RuleBase" id="RU362042"/>
    </source>
</evidence>
<dbReference type="EMBL" id="JACJKX010000012">
    <property type="protein sequence ID" value="MBM6929002.1"/>
    <property type="molecule type" value="Genomic_DNA"/>
</dbReference>
<dbReference type="Pfam" id="PF10502">
    <property type="entry name" value="Peptidase_S26"/>
    <property type="match status" value="1"/>
</dbReference>
<accession>A0ABS2GWA1</accession>
<gene>
    <name evidence="4" type="primary">lepB</name>
    <name evidence="4" type="ORF">H5985_06955</name>
</gene>
<dbReference type="RefSeq" id="WP_205050591.1">
    <property type="nucleotide sequence ID" value="NZ_JACJKX010000012.1"/>
</dbReference>
<evidence type="ECO:0000313" key="4">
    <source>
        <dbReference type="EMBL" id="MBM6929002.1"/>
    </source>
</evidence>
<comment type="catalytic activity">
    <reaction evidence="2">
        <text>Cleavage of hydrophobic, N-terminal signal or leader sequences from secreted and periplasmic proteins.</text>
        <dbReference type="EC" id="3.4.21.89"/>
    </reaction>
</comment>
<sequence>MRENLKLLIRMIGLWVRSHALGLIIGACLTTLFISRFQFAINLTESLAGRIFLIDKSDKSVKPGELVAFSSQNAAPIPDGITLIKRVAGVTGDRVAVENRFVFINGQPVAFAKPTSRTGEPLRPINSCAIPEGFFFAVGEHPDSFDSRYATPGLISLNTVRGQAYCLW</sequence>
<dbReference type="InterPro" id="IPR000223">
    <property type="entry name" value="Pept_S26A_signal_pept_1"/>
</dbReference>
<protein>
    <recommendedName>
        <fullName evidence="1 2">Signal peptidase I</fullName>
        <ecNumber evidence="2">3.4.21.89</ecNumber>
    </recommendedName>
</protein>
<comment type="caution">
    <text evidence="4">The sequence shown here is derived from an EMBL/GenBank/DDBJ whole genome shotgun (WGS) entry which is preliminary data.</text>
</comment>
<dbReference type="EC" id="3.4.21.89" evidence="2"/>
<evidence type="ECO:0000259" key="3">
    <source>
        <dbReference type="Pfam" id="PF10502"/>
    </source>
</evidence>
<comment type="subcellular location">
    <subcellularLocation>
        <location evidence="2">Membrane</location>
        <topology evidence="2">Single-pass type II membrane protein</topology>
    </subcellularLocation>
</comment>
<dbReference type="NCBIfam" id="TIGR02227">
    <property type="entry name" value="sigpep_I_bact"/>
    <property type="match status" value="1"/>
</dbReference>
<keyword evidence="2 4" id="KW-0378">Hydrolase</keyword>
<organism evidence="4 5">
    <name type="scientific">Parasutterella secunda</name>
    <dbReference type="NCBI Taxonomy" id="626947"/>
    <lineage>
        <taxon>Bacteria</taxon>
        <taxon>Pseudomonadati</taxon>
        <taxon>Pseudomonadota</taxon>
        <taxon>Betaproteobacteria</taxon>
        <taxon>Burkholderiales</taxon>
        <taxon>Sutterellaceae</taxon>
        <taxon>Parasutterella</taxon>
    </lineage>
</organism>
<keyword evidence="2" id="KW-0645">Protease</keyword>
<dbReference type="Proteomes" id="UP000777002">
    <property type="component" value="Unassembled WGS sequence"/>
</dbReference>
<keyword evidence="2" id="KW-1133">Transmembrane helix</keyword>
<dbReference type="PROSITE" id="PS51257">
    <property type="entry name" value="PROKAR_LIPOPROTEIN"/>
    <property type="match status" value="1"/>
</dbReference>